<name>A0A9P7CW95_9AGAM</name>
<organism evidence="1 2">
    <name type="scientific">Suillus placidus</name>
    <dbReference type="NCBI Taxonomy" id="48579"/>
    <lineage>
        <taxon>Eukaryota</taxon>
        <taxon>Fungi</taxon>
        <taxon>Dikarya</taxon>
        <taxon>Basidiomycota</taxon>
        <taxon>Agaricomycotina</taxon>
        <taxon>Agaricomycetes</taxon>
        <taxon>Agaricomycetidae</taxon>
        <taxon>Boletales</taxon>
        <taxon>Suillineae</taxon>
        <taxon>Suillaceae</taxon>
        <taxon>Suillus</taxon>
    </lineage>
</organism>
<reference evidence="1" key="1">
    <citation type="journal article" date="2020" name="New Phytol.">
        <title>Comparative genomics reveals dynamic genome evolution in host specialist ectomycorrhizal fungi.</title>
        <authorList>
            <person name="Lofgren L.A."/>
            <person name="Nguyen N.H."/>
            <person name="Vilgalys R."/>
            <person name="Ruytinx J."/>
            <person name="Liao H.L."/>
            <person name="Branco S."/>
            <person name="Kuo A."/>
            <person name="LaButti K."/>
            <person name="Lipzen A."/>
            <person name="Andreopoulos W."/>
            <person name="Pangilinan J."/>
            <person name="Riley R."/>
            <person name="Hundley H."/>
            <person name="Na H."/>
            <person name="Barry K."/>
            <person name="Grigoriev I.V."/>
            <person name="Stajich J.E."/>
            <person name="Kennedy P.G."/>
        </authorList>
    </citation>
    <scope>NUCLEOTIDE SEQUENCE</scope>
    <source>
        <strain evidence="1">DOB743</strain>
    </source>
</reference>
<keyword evidence="2" id="KW-1185">Reference proteome</keyword>
<gene>
    <name evidence="1" type="ORF">EV702DRAFT_1052059</name>
</gene>
<accession>A0A9P7CW95</accession>
<dbReference type="EMBL" id="JABBWD010000192">
    <property type="protein sequence ID" value="KAG1762914.1"/>
    <property type="molecule type" value="Genomic_DNA"/>
</dbReference>
<evidence type="ECO:0000313" key="1">
    <source>
        <dbReference type="EMBL" id="KAG1762914.1"/>
    </source>
</evidence>
<dbReference type="AlphaFoldDB" id="A0A9P7CW95"/>
<evidence type="ECO:0000313" key="2">
    <source>
        <dbReference type="Proteomes" id="UP000714275"/>
    </source>
</evidence>
<proteinExistence type="predicted"/>
<sequence>MLVTGEELIHYVSIENANTKISKTSLYKTTEGNHLFPIKGRQPFVPHKGKATISVMVESHHISPASRILEFLHYNNGATSWPSESHLNMLVKPDFSLEWVQQFCCIKNANTKHLIPRLLNSMNRMVEPDLAKKIRIQS</sequence>
<dbReference type="Proteomes" id="UP000714275">
    <property type="component" value="Unassembled WGS sequence"/>
</dbReference>
<protein>
    <submittedName>
        <fullName evidence="1">Uncharacterized protein</fullName>
    </submittedName>
</protein>
<comment type="caution">
    <text evidence="1">The sequence shown here is derived from an EMBL/GenBank/DDBJ whole genome shotgun (WGS) entry which is preliminary data.</text>
</comment>